<proteinExistence type="predicted"/>
<feature type="domain" description="HD-GYP" evidence="1">
    <location>
        <begin position="83"/>
        <end position="277"/>
    </location>
</feature>
<dbReference type="PANTHER" id="PTHR43155">
    <property type="entry name" value="CYCLIC DI-GMP PHOSPHODIESTERASE PA4108-RELATED"/>
    <property type="match status" value="1"/>
</dbReference>
<dbReference type="PROSITE" id="PS51832">
    <property type="entry name" value="HD_GYP"/>
    <property type="match status" value="1"/>
</dbReference>
<organism evidence="2 3">
    <name type="scientific">Candidatus Desulfatibia vada</name>
    <dbReference type="NCBI Taxonomy" id="2841696"/>
    <lineage>
        <taxon>Bacteria</taxon>
        <taxon>Pseudomonadati</taxon>
        <taxon>Thermodesulfobacteriota</taxon>
        <taxon>Desulfobacteria</taxon>
        <taxon>Desulfobacterales</taxon>
        <taxon>Desulfobacterales incertae sedis</taxon>
        <taxon>Candidatus Desulfatibia</taxon>
    </lineage>
</organism>
<sequence>MALRELEFPVHTLDNHCLLAQGSTLDLETLNALIESGREDRYPESDLRRYGSVTKDTLSFLKEPPFDKIFGDPQIKTVLDTMQRVSLPLPVMEYLDYFQKSDVYTYRHLIIVYALSIIMDNALLEDKDAQYLIAKTGPSHDFGKTCTPPSVLKKKTPLTQNERAMLEHHVTAGYVIMGYYLKDADCLSAALARDHHERKDGSGYPTGIHLEDRKTEIIVVSDVYDALISKRPYRESSYDNRTALEEITKMAERGEIGWEVLQTLIGFNRAGRPHYKEVKVSIEKRGTPPAKNVYGITEE</sequence>
<dbReference type="InterPro" id="IPR003607">
    <property type="entry name" value="HD/PDEase_dom"/>
</dbReference>
<comment type="caution">
    <text evidence="2">The sequence shown here is derived from an EMBL/GenBank/DDBJ whole genome shotgun (WGS) entry which is preliminary data.</text>
</comment>
<dbReference type="AlphaFoldDB" id="A0A8J6TRT4"/>
<dbReference type="Gene3D" id="1.10.3210.10">
    <property type="entry name" value="Hypothetical protein af1432"/>
    <property type="match status" value="1"/>
</dbReference>
<name>A0A8J6TRT4_9BACT</name>
<reference evidence="2 3" key="1">
    <citation type="submission" date="2020-08" db="EMBL/GenBank/DDBJ databases">
        <title>Bridging the membrane lipid divide: bacteria of the FCB group superphylum have the potential to synthesize archaeal ether lipids.</title>
        <authorList>
            <person name="Villanueva L."/>
            <person name="Von Meijenfeldt F.A.B."/>
            <person name="Westbye A.B."/>
            <person name="Yadav S."/>
            <person name="Hopmans E.C."/>
            <person name="Dutilh B.E."/>
            <person name="Sinninghe Damste J.S."/>
        </authorList>
    </citation>
    <scope>NUCLEOTIDE SEQUENCE [LARGE SCALE GENOMIC DNA]</scope>
    <source>
        <strain evidence="2">NIOZ-UU17</strain>
    </source>
</reference>
<dbReference type="CDD" id="cd00077">
    <property type="entry name" value="HDc"/>
    <property type="match status" value="1"/>
</dbReference>
<protein>
    <submittedName>
        <fullName evidence="2">HD domain-containing protein</fullName>
    </submittedName>
</protein>
<evidence type="ECO:0000313" key="2">
    <source>
        <dbReference type="EMBL" id="MBC8431660.1"/>
    </source>
</evidence>
<evidence type="ECO:0000313" key="3">
    <source>
        <dbReference type="Proteomes" id="UP000605201"/>
    </source>
</evidence>
<dbReference type="Pfam" id="PF13487">
    <property type="entry name" value="HD_5"/>
    <property type="match status" value="1"/>
</dbReference>
<accession>A0A8J6TRT4</accession>
<dbReference type="PANTHER" id="PTHR43155:SF2">
    <property type="entry name" value="CYCLIC DI-GMP PHOSPHODIESTERASE PA4108"/>
    <property type="match status" value="1"/>
</dbReference>
<dbReference type="SUPFAM" id="SSF109604">
    <property type="entry name" value="HD-domain/PDEase-like"/>
    <property type="match status" value="1"/>
</dbReference>
<dbReference type="InterPro" id="IPR037522">
    <property type="entry name" value="HD_GYP_dom"/>
</dbReference>
<gene>
    <name evidence="2" type="ORF">H8D96_07040</name>
</gene>
<evidence type="ECO:0000259" key="1">
    <source>
        <dbReference type="PROSITE" id="PS51832"/>
    </source>
</evidence>
<dbReference type="EMBL" id="JACNIG010000162">
    <property type="protein sequence ID" value="MBC8431660.1"/>
    <property type="molecule type" value="Genomic_DNA"/>
</dbReference>
<dbReference type="Proteomes" id="UP000605201">
    <property type="component" value="Unassembled WGS sequence"/>
</dbReference>